<dbReference type="PROSITE" id="PS00687">
    <property type="entry name" value="ALDEHYDE_DEHYDR_GLU"/>
    <property type="match status" value="1"/>
</dbReference>
<feature type="active site" evidence="5">
    <location>
        <position position="272"/>
    </location>
</feature>
<dbReference type="AlphaFoldDB" id="A0A558HSM6"/>
<evidence type="ECO:0000256" key="5">
    <source>
        <dbReference type="PIRSR" id="PIRSR036492-1"/>
    </source>
</evidence>
<dbReference type="EMBL" id="VNFH01000003">
    <property type="protein sequence ID" value="TVU72119.1"/>
    <property type="molecule type" value="Genomic_DNA"/>
</dbReference>
<dbReference type="GO" id="GO:0004029">
    <property type="term" value="F:aldehyde dehydrogenase (NAD+) activity"/>
    <property type="evidence" value="ECO:0007669"/>
    <property type="project" value="TreeGrafter"/>
</dbReference>
<comment type="caution">
    <text evidence="10">The sequence shown here is derived from an EMBL/GenBank/DDBJ whole genome shotgun (WGS) entry which is preliminary data.</text>
</comment>
<evidence type="ECO:0000256" key="1">
    <source>
        <dbReference type="ARBA" id="ARBA00009986"/>
    </source>
</evidence>
<dbReference type="PANTHER" id="PTHR43570">
    <property type="entry name" value="ALDEHYDE DEHYDROGENASE"/>
    <property type="match status" value="1"/>
</dbReference>
<accession>A0A558HSM6</accession>
<dbReference type="PIRSF" id="PIRSF036492">
    <property type="entry name" value="ALDH"/>
    <property type="match status" value="1"/>
</dbReference>
<dbReference type="Gene3D" id="3.40.309.10">
    <property type="entry name" value="Aldehyde Dehydrogenase, Chain A, domain 2"/>
    <property type="match status" value="1"/>
</dbReference>
<evidence type="ECO:0000259" key="9">
    <source>
        <dbReference type="Pfam" id="PF00171"/>
    </source>
</evidence>
<keyword evidence="3" id="KW-0520">NAD</keyword>
<proteinExistence type="inferred from homology"/>
<dbReference type="PANTHER" id="PTHR43570:SF20">
    <property type="entry name" value="ALDEHYDE DEHYDROGENASE ALDX-RELATED"/>
    <property type="match status" value="1"/>
</dbReference>
<evidence type="ECO:0000313" key="10">
    <source>
        <dbReference type="EMBL" id="TVU72119.1"/>
    </source>
</evidence>
<evidence type="ECO:0000313" key="11">
    <source>
        <dbReference type="Proteomes" id="UP000319941"/>
    </source>
</evidence>
<gene>
    <name evidence="10" type="ORF">FQP86_04855</name>
</gene>
<feature type="active site" evidence="5 6">
    <location>
        <position position="233"/>
    </location>
</feature>
<organism evidence="10 11">
    <name type="scientific">Cobetia crustatorum</name>
    <dbReference type="NCBI Taxonomy" id="553385"/>
    <lineage>
        <taxon>Bacteria</taxon>
        <taxon>Pseudomonadati</taxon>
        <taxon>Pseudomonadota</taxon>
        <taxon>Gammaproteobacteria</taxon>
        <taxon>Oceanospirillales</taxon>
        <taxon>Halomonadaceae</taxon>
        <taxon>Cobetia</taxon>
    </lineage>
</organism>
<feature type="domain" description="Aldehyde dehydrogenase" evidence="9">
    <location>
        <begin position="11"/>
        <end position="392"/>
    </location>
</feature>
<comment type="similarity">
    <text evidence="1 4 7">Belongs to the aldehyde dehydrogenase family.</text>
</comment>
<dbReference type="OrthoDB" id="9812625at2"/>
<evidence type="ECO:0000256" key="4">
    <source>
        <dbReference type="PIRNR" id="PIRNR036492"/>
    </source>
</evidence>
<evidence type="ECO:0000256" key="7">
    <source>
        <dbReference type="RuleBase" id="RU003345"/>
    </source>
</evidence>
<dbReference type="InterPro" id="IPR016162">
    <property type="entry name" value="Ald_DH_N"/>
</dbReference>
<dbReference type="STRING" id="553385.GCA_000591415_02963"/>
<dbReference type="GO" id="GO:0006081">
    <property type="term" value="P:aldehyde metabolic process"/>
    <property type="evidence" value="ECO:0007669"/>
    <property type="project" value="InterPro"/>
</dbReference>
<dbReference type="InterPro" id="IPR012394">
    <property type="entry name" value="Aldehyde_DH_NAD(P)"/>
</dbReference>
<dbReference type="InterPro" id="IPR029510">
    <property type="entry name" value="Ald_DH_CS_GLU"/>
</dbReference>
<dbReference type="InterPro" id="IPR015590">
    <property type="entry name" value="Aldehyde_DH_dom"/>
</dbReference>
<keyword evidence="11" id="KW-1185">Reference proteome</keyword>
<sequence>MPPFAADSDTNEETTTTTAEREQVRMQQLLVDQRAAFAITPMPSAEVRRSWLAALRDALKHHEAALIAAISADFGHRSAHETRLAEMVPSFEGIRHARSHLKGWMKPSKRHVSAAFQPASARVVYQPLGVVGIIVPWNYPLYLALGPLITALSAGNRVMIKMSEFTPATAAALRTMLADAFDEIQVAVVTGEADVAAAFSALPFDHLLFTGSTAVGKHVMRAAAENLTPVTLELGGKSPVIMSRELMADETQRREAASRLAFGKGMNAGQTCVAPDYVLCADDQIDDLVHALGDSFKRFYPHFAETADYSRIINQRQYDRLCEALNDALAKGATVIPLVAGPGWDDPALVEKRLMPPMALLNVTDDMQVMQDEIFGPLLPIVGLPAIENASAEAMKSKLLEGSADELAAAMAYVNARPRPLALYYFGYDKAQQQRVTEGTHAGGMCLNDTLLHVAQDDMPFGGIGPSGMGHYHGKEGFLTLSKAKGVFAKGRLNGAKLMYPPYADGVAGRAIHGLIRRLLMR</sequence>
<evidence type="ECO:0000256" key="8">
    <source>
        <dbReference type="SAM" id="MobiDB-lite"/>
    </source>
</evidence>
<evidence type="ECO:0000256" key="2">
    <source>
        <dbReference type="ARBA" id="ARBA00023002"/>
    </source>
</evidence>
<protein>
    <recommendedName>
        <fullName evidence="4">Aldehyde dehydrogenase</fullName>
    </recommendedName>
</protein>
<dbReference type="Proteomes" id="UP000319941">
    <property type="component" value="Unassembled WGS sequence"/>
</dbReference>
<dbReference type="Gene3D" id="3.40.605.10">
    <property type="entry name" value="Aldehyde Dehydrogenase, Chain A, domain 1"/>
    <property type="match status" value="1"/>
</dbReference>
<feature type="region of interest" description="Disordered" evidence="8">
    <location>
        <begin position="1"/>
        <end position="21"/>
    </location>
</feature>
<dbReference type="CDD" id="cd07133">
    <property type="entry name" value="ALDH_CALDH_CalB"/>
    <property type="match status" value="1"/>
</dbReference>
<keyword evidence="2 4" id="KW-0560">Oxidoreductase</keyword>
<dbReference type="Pfam" id="PF00171">
    <property type="entry name" value="Aldedh"/>
    <property type="match status" value="2"/>
</dbReference>
<dbReference type="GO" id="GO:0005737">
    <property type="term" value="C:cytoplasm"/>
    <property type="evidence" value="ECO:0007669"/>
    <property type="project" value="TreeGrafter"/>
</dbReference>
<evidence type="ECO:0000256" key="3">
    <source>
        <dbReference type="ARBA" id="ARBA00023027"/>
    </source>
</evidence>
<dbReference type="SUPFAM" id="SSF53720">
    <property type="entry name" value="ALDH-like"/>
    <property type="match status" value="1"/>
</dbReference>
<dbReference type="InterPro" id="IPR016161">
    <property type="entry name" value="Ald_DH/histidinol_DH"/>
</dbReference>
<evidence type="ECO:0000256" key="6">
    <source>
        <dbReference type="PROSITE-ProRule" id="PRU10007"/>
    </source>
</evidence>
<feature type="domain" description="Aldehyde dehydrogenase" evidence="9">
    <location>
        <begin position="405"/>
        <end position="485"/>
    </location>
</feature>
<name>A0A558HSM6_9GAMM</name>
<reference evidence="10 11" key="1">
    <citation type="submission" date="2019-07" db="EMBL/GenBank/DDBJ databases">
        <title>Diversity of Bacteria from Kongsfjorden, Arctic.</title>
        <authorList>
            <person name="Yu Y."/>
        </authorList>
    </citation>
    <scope>NUCLEOTIDE SEQUENCE [LARGE SCALE GENOMIC DNA]</scope>
    <source>
        <strain evidence="10 11">SM1923</strain>
    </source>
</reference>
<dbReference type="InterPro" id="IPR016163">
    <property type="entry name" value="Ald_DH_C"/>
</dbReference>